<gene>
    <name evidence="4" type="ORF">FE263_11955</name>
</gene>
<evidence type="ECO:0000256" key="1">
    <source>
        <dbReference type="ARBA" id="ARBA00005698"/>
    </source>
</evidence>
<accession>A0A5R9J879</accession>
<comment type="subcellular location">
    <subcellularLocation>
        <location evidence="2">Cell membrane</location>
        <topology evidence="2">Multi-pass membrane protein</topology>
    </subcellularLocation>
</comment>
<keyword evidence="2" id="KW-1133">Transmembrane helix</keyword>
<dbReference type="GO" id="GO:0048038">
    <property type="term" value="F:quinone binding"/>
    <property type="evidence" value="ECO:0007669"/>
    <property type="project" value="UniProtKB-UniRule"/>
</dbReference>
<comment type="similarity">
    <text evidence="1 2">Belongs to the complex I subunit 6 family.</text>
</comment>
<evidence type="ECO:0000256" key="3">
    <source>
        <dbReference type="SAM" id="MobiDB-lite"/>
    </source>
</evidence>
<keyword evidence="2" id="KW-0472">Membrane</keyword>
<dbReference type="Proteomes" id="UP000305654">
    <property type="component" value="Unassembled WGS sequence"/>
</dbReference>
<keyword evidence="2" id="KW-0874">Quinone</keyword>
<keyword evidence="2" id="KW-0812">Transmembrane</keyword>
<feature type="transmembrane region" description="Helical" evidence="2">
    <location>
        <begin position="146"/>
        <end position="167"/>
    </location>
</feature>
<keyword evidence="5" id="KW-1185">Reference proteome</keyword>
<dbReference type="PANTHER" id="PTHR33269:SF17">
    <property type="entry name" value="NADH-UBIQUINONE OXIDOREDUCTASE CHAIN 6"/>
    <property type="match status" value="1"/>
</dbReference>
<dbReference type="OrthoDB" id="9795409at2"/>
<comment type="catalytic activity">
    <reaction evidence="2">
        <text>a quinone + NADH + 5 H(+)(in) = a quinol + NAD(+) + 4 H(+)(out)</text>
        <dbReference type="Rhea" id="RHEA:57888"/>
        <dbReference type="ChEBI" id="CHEBI:15378"/>
        <dbReference type="ChEBI" id="CHEBI:24646"/>
        <dbReference type="ChEBI" id="CHEBI:57540"/>
        <dbReference type="ChEBI" id="CHEBI:57945"/>
        <dbReference type="ChEBI" id="CHEBI:132124"/>
    </reaction>
</comment>
<comment type="function">
    <text evidence="2">NDH-1 shuttles electrons from NADH, via FMN and iron-sulfur (Fe-S) centers, to quinones in the respiratory chain. Couples the redox reaction to proton translocation (for every two electrons transferred, four hydrogen ions are translocated across the cytoplasmic membrane), and thus conserves the redox energy in a proton gradient.</text>
</comment>
<organism evidence="4 5">
    <name type="scientific">Lichenicoccus roseus</name>
    <dbReference type="NCBI Taxonomy" id="2683649"/>
    <lineage>
        <taxon>Bacteria</taxon>
        <taxon>Pseudomonadati</taxon>
        <taxon>Pseudomonadota</taxon>
        <taxon>Alphaproteobacteria</taxon>
        <taxon>Acetobacterales</taxon>
        <taxon>Acetobacteraceae</taxon>
        <taxon>Lichenicoccus</taxon>
    </lineage>
</organism>
<evidence type="ECO:0000313" key="4">
    <source>
        <dbReference type="EMBL" id="TLU72737.1"/>
    </source>
</evidence>
<dbReference type="AlphaFoldDB" id="A0A5R9J879"/>
<dbReference type="PANTHER" id="PTHR33269">
    <property type="entry name" value="NADH-UBIQUINONE OXIDOREDUCTASE CHAIN 6"/>
    <property type="match status" value="1"/>
</dbReference>
<dbReference type="InterPro" id="IPR001457">
    <property type="entry name" value="NADH_UbQ/plastoQ_OxRdtase_su6"/>
</dbReference>
<keyword evidence="4" id="KW-0560">Oxidoreductase</keyword>
<protein>
    <recommendedName>
        <fullName evidence="2">NADH-quinone oxidoreductase subunit J</fullName>
        <ecNumber evidence="2">7.1.1.-</ecNumber>
    </recommendedName>
</protein>
<feature type="transmembrane region" description="Helical" evidence="2">
    <location>
        <begin position="31"/>
        <end position="50"/>
    </location>
</feature>
<proteinExistence type="inferred from homology"/>
<keyword evidence="2" id="KW-1003">Cell membrane</keyword>
<dbReference type="GO" id="GO:0016491">
    <property type="term" value="F:oxidoreductase activity"/>
    <property type="evidence" value="ECO:0007669"/>
    <property type="project" value="UniProtKB-KW"/>
</dbReference>
<dbReference type="EMBL" id="VCDI01000003">
    <property type="protein sequence ID" value="TLU72737.1"/>
    <property type="molecule type" value="Genomic_DNA"/>
</dbReference>
<keyword evidence="2" id="KW-0520">NAD</keyword>
<feature type="region of interest" description="Disordered" evidence="3">
    <location>
        <begin position="202"/>
        <end position="234"/>
    </location>
</feature>
<dbReference type="NCBIfam" id="NF005164">
    <property type="entry name" value="PRK06638.1-4"/>
    <property type="match status" value="1"/>
</dbReference>
<dbReference type="EC" id="7.1.1.-" evidence="2"/>
<feature type="transmembrane region" description="Helical" evidence="2">
    <location>
        <begin position="56"/>
        <end position="78"/>
    </location>
</feature>
<feature type="transmembrane region" description="Helical" evidence="2">
    <location>
        <begin position="6"/>
        <end position="24"/>
    </location>
</feature>
<comment type="caution">
    <text evidence="4">The sequence shown here is derived from an EMBL/GenBank/DDBJ whole genome shotgun (WGS) entry which is preliminary data.</text>
</comment>
<dbReference type="RefSeq" id="WP_138326198.1">
    <property type="nucleotide sequence ID" value="NZ_VCDI01000003.1"/>
</dbReference>
<reference evidence="4 5" key="1">
    <citation type="submission" date="2019-05" db="EMBL/GenBank/DDBJ databases">
        <authorList>
            <person name="Pankratov T."/>
            <person name="Grouzdev D."/>
        </authorList>
    </citation>
    <scope>NUCLEOTIDE SEQUENCE [LARGE SCALE GENOMIC DNA]</scope>
    <source>
        <strain evidence="4 5">KEBCLARHB70R</strain>
    </source>
</reference>
<sequence length="234" mass="25227">MITQIVFWFFAVVLIGSAVMVVSARNPVHSVLFLILAFFNAAGLFLIAGAEFLAMILVIAYVGAVAVLFLFVVMMLDVNFSQLREGLQRYFPVGAAVGLVLFVELALSASAWRIAPNVRDLPHARVPGASSNTEALGELIYTHYVFLFQACGLVLLVAMIGAIVLTLRDRPSAKRQDVAVQHARVPADTLQMMTLGLGESTTGNGGFRRPIGKSAEKPVSRPALVIENSPDREG</sequence>
<dbReference type="GO" id="GO:0005886">
    <property type="term" value="C:plasma membrane"/>
    <property type="evidence" value="ECO:0007669"/>
    <property type="project" value="UniProtKB-SubCell"/>
</dbReference>
<dbReference type="Pfam" id="PF00499">
    <property type="entry name" value="Oxidored_q3"/>
    <property type="match status" value="1"/>
</dbReference>
<feature type="transmembrane region" description="Helical" evidence="2">
    <location>
        <begin position="90"/>
        <end position="112"/>
    </location>
</feature>
<name>A0A5R9J879_9PROT</name>
<dbReference type="Gene3D" id="1.20.120.1200">
    <property type="entry name" value="NADH-ubiquinone/plastoquinone oxidoreductase chain 6, subunit NuoJ"/>
    <property type="match status" value="1"/>
</dbReference>
<dbReference type="GO" id="GO:0008137">
    <property type="term" value="F:NADH dehydrogenase (ubiquinone) activity"/>
    <property type="evidence" value="ECO:0007669"/>
    <property type="project" value="UniProtKB-UniRule"/>
</dbReference>
<evidence type="ECO:0000256" key="2">
    <source>
        <dbReference type="RuleBase" id="RU004429"/>
    </source>
</evidence>
<dbReference type="InterPro" id="IPR042106">
    <property type="entry name" value="Nuo/plastoQ_OxRdtase_6_NuoJ"/>
</dbReference>
<evidence type="ECO:0000313" key="5">
    <source>
        <dbReference type="Proteomes" id="UP000305654"/>
    </source>
</evidence>